<keyword evidence="1" id="KW-0732">Signal</keyword>
<keyword evidence="3" id="KW-1185">Reference proteome</keyword>
<feature type="signal peptide" evidence="1">
    <location>
        <begin position="1"/>
        <end position="20"/>
    </location>
</feature>
<gene>
    <name evidence="2" type="ORF">CSOJ01_02657</name>
</gene>
<feature type="chain" id="PRO_5034347768" evidence="1">
    <location>
        <begin position="21"/>
        <end position="514"/>
    </location>
</feature>
<dbReference type="InterPro" id="IPR027268">
    <property type="entry name" value="Peptidase_M4/M1_CTD_sf"/>
</dbReference>
<reference evidence="2 3" key="1">
    <citation type="journal article" date="2020" name="Phytopathology">
        <title>Genome Sequence Resources of Colletotrichum truncatum, C. plurivorum, C. musicola, and C. sojae: Four Species Pathogenic to Soybean (Glycine max).</title>
        <authorList>
            <person name="Rogerio F."/>
            <person name="Boufleur T.R."/>
            <person name="Ciampi-Guillardi M."/>
            <person name="Sukno S.A."/>
            <person name="Thon M.R."/>
            <person name="Massola Junior N.S."/>
            <person name="Baroncelli R."/>
        </authorList>
    </citation>
    <scope>NUCLEOTIDE SEQUENCE [LARGE SCALE GENOMIC DNA]</scope>
    <source>
        <strain evidence="2 3">LFN0009</strain>
    </source>
</reference>
<evidence type="ECO:0000313" key="3">
    <source>
        <dbReference type="Proteomes" id="UP000652219"/>
    </source>
</evidence>
<comment type="caution">
    <text evidence="2">The sequence shown here is derived from an EMBL/GenBank/DDBJ whole genome shotgun (WGS) entry which is preliminary data.</text>
</comment>
<protein>
    <submittedName>
        <fullName evidence="2">Peptidase m61 domain-containing protein</fullName>
    </submittedName>
</protein>
<evidence type="ECO:0000256" key="1">
    <source>
        <dbReference type="SAM" id="SignalP"/>
    </source>
</evidence>
<dbReference type="EMBL" id="WIGN01000024">
    <property type="protein sequence ID" value="KAF6816960.1"/>
    <property type="molecule type" value="Genomic_DNA"/>
</dbReference>
<evidence type="ECO:0000313" key="2">
    <source>
        <dbReference type="EMBL" id="KAF6816960.1"/>
    </source>
</evidence>
<dbReference type="AlphaFoldDB" id="A0A8H6JQI3"/>
<accession>A0A8H6JQI3</accession>
<proteinExistence type="predicted"/>
<dbReference type="Gene3D" id="1.10.390.10">
    <property type="entry name" value="Neutral Protease Domain 2"/>
    <property type="match status" value="1"/>
</dbReference>
<sequence length="514" mass="55798">MIWSWLGVVASLAVSSFVEAESGLANCSTSKPSLHLTLTPSLAACNYSLHGNIVLDGRFAQDETLVMLPETIASVPSAQYGPSGLVASDNKGALSLGFKRVPAGPFGLPTQAWIAERATEGPVSINFTARPVSVNTSALPGPHFDIRNATGGLSGSMWALVPVPDPLSQDDYNITVSWNIAPDQGAAFTWADGVGPHNISFSGPVARLIQTFFIVGDVKGYPSMPAGPEGKFGMYWLEDPTFDINKVGEYLQELLAYSTKFWQDNSTDPYRVFVRINEEQRAGTVGVGAGGTALTRSFMFGYNPAGNISMDRITTLLAHEMTHNWTPWNSGTNAEQSRYNEGAAEFWSLRLLWRAGKLTADAYLREMNERAAGYYANPTINMTDEEAQAVAWEVRDAQRIPYGRGMLHFATVDAQIRTKSNGTQKLDDVAISFLQTCQQNGRCGADEWFPLLRSALGEEAVDEWKQVSSGHPLIKPQEGSLGPCFDVVQNGTSPVVYLWKAKGGLDISSPHCLV</sequence>
<organism evidence="2 3">
    <name type="scientific">Colletotrichum sojae</name>
    <dbReference type="NCBI Taxonomy" id="2175907"/>
    <lineage>
        <taxon>Eukaryota</taxon>
        <taxon>Fungi</taxon>
        <taxon>Dikarya</taxon>
        <taxon>Ascomycota</taxon>
        <taxon>Pezizomycotina</taxon>
        <taxon>Sordariomycetes</taxon>
        <taxon>Hypocreomycetidae</taxon>
        <taxon>Glomerellales</taxon>
        <taxon>Glomerellaceae</taxon>
        <taxon>Colletotrichum</taxon>
        <taxon>Colletotrichum orchidearum species complex</taxon>
    </lineage>
</organism>
<name>A0A8H6JQI3_9PEZI</name>
<dbReference type="Proteomes" id="UP000652219">
    <property type="component" value="Unassembled WGS sequence"/>
</dbReference>